<proteinExistence type="predicted"/>
<feature type="compositionally biased region" description="Pro residues" evidence="1">
    <location>
        <begin position="197"/>
        <end position="206"/>
    </location>
</feature>
<evidence type="ECO:0000313" key="3">
    <source>
        <dbReference type="Proteomes" id="UP000042958"/>
    </source>
</evidence>
<feature type="compositionally biased region" description="Basic and acidic residues" evidence="1">
    <location>
        <begin position="157"/>
        <end position="166"/>
    </location>
</feature>
<evidence type="ECO:0000313" key="2">
    <source>
        <dbReference type="EMBL" id="CEO58911.1"/>
    </source>
</evidence>
<feature type="compositionally biased region" description="Low complexity" evidence="1">
    <location>
        <begin position="173"/>
        <end position="186"/>
    </location>
</feature>
<accession>A0A0F7VDZ3</accession>
<name>A0A0F7VDZ3_PENBI</name>
<keyword evidence="3" id="KW-1185">Reference proteome</keyword>
<dbReference type="EMBL" id="CDHK01000003">
    <property type="protein sequence ID" value="CEO58911.1"/>
    <property type="molecule type" value="Genomic_DNA"/>
</dbReference>
<feature type="region of interest" description="Disordered" evidence="1">
    <location>
        <begin position="145"/>
        <end position="207"/>
    </location>
</feature>
<reference evidence="3" key="1">
    <citation type="journal article" date="2015" name="Genome Announc.">
        <title>Draft genome sequence of the fungus Penicillium brasilianum MG11.</title>
        <authorList>
            <person name="Horn F."/>
            <person name="Linde J."/>
            <person name="Mattern D.J."/>
            <person name="Walther G."/>
            <person name="Guthke R."/>
            <person name="Brakhage A.A."/>
            <person name="Valiante V."/>
        </authorList>
    </citation>
    <scope>NUCLEOTIDE SEQUENCE [LARGE SCALE GENOMIC DNA]</scope>
    <source>
        <strain evidence="3">MG11</strain>
    </source>
</reference>
<gene>
    <name evidence="2" type="ORF">PMG11_03606</name>
</gene>
<feature type="region of interest" description="Disordered" evidence="1">
    <location>
        <begin position="92"/>
        <end position="121"/>
    </location>
</feature>
<dbReference type="AlphaFoldDB" id="A0A0F7VDZ3"/>
<evidence type="ECO:0000256" key="1">
    <source>
        <dbReference type="SAM" id="MobiDB-lite"/>
    </source>
</evidence>
<protein>
    <submittedName>
        <fullName evidence="2">Uncharacterized protein</fullName>
    </submittedName>
</protein>
<sequence>MLLIMLRKGRGAWTILRASITRRLRLKDNTRPVDQFERNAQATAHHDAHDTPTTISPDIHVTPPARRDTRCSDTNGIVNQLALLPASVTRSSPRATICSKRSSSPLSTNAQSTRPDGGNSQECLVEDVKSFHYLHSLITISCLPQQSSSGQTPIRTTIDRAEEQSPGRRRASSRLSLRLGDLPSLSFPKVPRKPRPRYTPLPPVYTPKPIAMRPEVRF</sequence>
<dbReference type="OrthoDB" id="4351113at2759"/>
<dbReference type="Proteomes" id="UP000042958">
    <property type="component" value="Unassembled WGS sequence"/>
</dbReference>
<feature type="compositionally biased region" description="Polar residues" evidence="1">
    <location>
        <begin position="145"/>
        <end position="155"/>
    </location>
</feature>
<organism evidence="2 3">
    <name type="scientific">Penicillium brasilianum</name>
    <dbReference type="NCBI Taxonomy" id="104259"/>
    <lineage>
        <taxon>Eukaryota</taxon>
        <taxon>Fungi</taxon>
        <taxon>Dikarya</taxon>
        <taxon>Ascomycota</taxon>
        <taxon>Pezizomycotina</taxon>
        <taxon>Eurotiomycetes</taxon>
        <taxon>Eurotiomycetidae</taxon>
        <taxon>Eurotiales</taxon>
        <taxon>Aspergillaceae</taxon>
        <taxon>Penicillium</taxon>
    </lineage>
</organism>